<name>A0AAV0MFE8_9ROSI</name>
<accession>A0AAV0MFE8</accession>
<reference evidence="1" key="1">
    <citation type="submission" date="2022-08" db="EMBL/GenBank/DDBJ databases">
        <authorList>
            <person name="Gutierrez-Valencia J."/>
        </authorList>
    </citation>
    <scope>NUCLEOTIDE SEQUENCE</scope>
</reference>
<gene>
    <name evidence="1" type="ORF">LITE_LOCUS28299</name>
</gene>
<feature type="non-terminal residue" evidence="1">
    <location>
        <position position="1"/>
    </location>
</feature>
<dbReference type="AlphaFoldDB" id="A0AAV0MFE8"/>
<organism evidence="1 2">
    <name type="scientific">Linum tenue</name>
    <dbReference type="NCBI Taxonomy" id="586396"/>
    <lineage>
        <taxon>Eukaryota</taxon>
        <taxon>Viridiplantae</taxon>
        <taxon>Streptophyta</taxon>
        <taxon>Embryophyta</taxon>
        <taxon>Tracheophyta</taxon>
        <taxon>Spermatophyta</taxon>
        <taxon>Magnoliopsida</taxon>
        <taxon>eudicotyledons</taxon>
        <taxon>Gunneridae</taxon>
        <taxon>Pentapetalae</taxon>
        <taxon>rosids</taxon>
        <taxon>fabids</taxon>
        <taxon>Malpighiales</taxon>
        <taxon>Linaceae</taxon>
        <taxon>Linum</taxon>
    </lineage>
</organism>
<protein>
    <submittedName>
        <fullName evidence="1">Uncharacterized protein</fullName>
    </submittedName>
</protein>
<comment type="caution">
    <text evidence="1">The sequence shown here is derived from an EMBL/GenBank/DDBJ whole genome shotgun (WGS) entry which is preliminary data.</text>
</comment>
<dbReference type="EMBL" id="CAMGYJ010000007">
    <property type="protein sequence ID" value="CAI0444901.1"/>
    <property type="molecule type" value="Genomic_DNA"/>
</dbReference>
<sequence length="82" mass="8933">VKGRDIWGIPASSASSWVWKKVLKCRGLAHSHITGAGVQVIHRQYNRTTEDGQGCAGLIGSVFFCFQLLTGIGLLECKTLIF</sequence>
<proteinExistence type="predicted"/>
<evidence type="ECO:0000313" key="1">
    <source>
        <dbReference type="EMBL" id="CAI0444901.1"/>
    </source>
</evidence>
<dbReference type="Proteomes" id="UP001154282">
    <property type="component" value="Unassembled WGS sequence"/>
</dbReference>
<keyword evidence="2" id="KW-1185">Reference proteome</keyword>
<evidence type="ECO:0000313" key="2">
    <source>
        <dbReference type="Proteomes" id="UP001154282"/>
    </source>
</evidence>